<dbReference type="InterPro" id="IPR050194">
    <property type="entry name" value="Glycosyltransferase_grp1"/>
</dbReference>
<protein>
    <recommendedName>
        <fullName evidence="5">Glycosyl transferase family 1 domain-containing protein</fullName>
    </recommendedName>
</protein>
<reference evidence="3 4" key="1">
    <citation type="journal article" date="2016" name="Nat. Commun.">
        <title>Thousands of microbial genomes shed light on interconnected biogeochemical processes in an aquifer system.</title>
        <authorList>
            <person name="Anantharaman K."/>
            <person name="Brown C.T."/>
            <person name="Hug L.A."/>
            <person name="Sharon I."/>
            <person name="Castelle C.J."/>
            <person name="Probst A.J."/>
            <person name="Thomas B.C."/>
            <person name="Singh A."/>
            <person name="Wilkins M.J."/>
            <person name="Karaoz U."/>
            <person name="Brodie E.L."/>
            <person name="Williams K.H."/>
            <person name="Hubbard S.S."/>
            <person name="Banfield J.F."/>
        </authorList>
    </citation>
    <scope>NUCLEOTIDE SEQUENCE [LARGE SCALE GENOMIC DNA]</scope>
</reference>
<dbReference type="EMBL" id="MFLP01000020">
    <property type="protein sequence ID" value="OGG70893.1"/>
    <property type="molecule type" value="Genomic_DNA"/>
</dbReference>
<dbReference type="SUPFAM" id="SSF53756">
    <property type="entry name" value="UDP-Glycosyltransferase/glycogen phosphorylase"/>
    <property type="match status" value="1"/>
</dbReference>
<dbReference type="Proteomes" id="UP000176689">
    <property type="component" value="Unassembled WGS sequence"/>
</dbReference>
<dbReference type="CDD" id="cd03801">
    <property type="entry name" value="GT4_PimA-like"/>
    <property type="match status" value="1"/>
</dbReference>
<dbReference type="GO" id="GO:0016758">
    <property type="term" value="F:hexosyltransferase activity"/>
    <property type="evidence" value="ECO:0007669"/>
    <property type="project" value="TreeGrafter"/>
</dbReference>
<sequence>MKRVLIFSLTYHPYVGGAELAIEEITGRLARGRATTEGIDPVEFHFDVITLRFNRALPRIEDKGNVTIHRIGFATDAPEISDRSMPFRCKVSKILFPFTSFFKALSLNRRYHYDLIWAMMANQAGFGALFFKLMHSHIPYMLELQDGNTLAQVRARQPLLRFVWPLYKKIYLNADMIKVISSSIKDLAREIGYDGPVVIIPNAVDTKKFSGPIPEKALLFLKEALDKQAGDVFLFTASRLVLSRGVEDVIRALPSLPANVKFVIAGEGEDREKLRMIARNMGVLERVRFLGHIEHNSLPIYFKVSDIFVRPSVIEGFGSAFVEAFAAGIPVIATPVGGIPDFLQDGVTGLFCEVRNPESVARVARRYLDNPALVAKVVANAKALVMEKYDWNIIARDMKERVFDPLIKV</sequence>
<dbReference type="Pfam" id="PF00534">
    <property type="entry name" value="Glycos_transf_1"/>
    <property type="match status" value="1"/>
</dbReference>
<dbReference type="InterPro" id="IPR001296">
    <property type="entry name" value="Glyco_trans_1"/>
</dbReference>
<evidence type="ECO:0000313" key="3">
    <source>
        <dbReference type="EMBL" id="OGG70893.1"/>
    </source>
</evidence>
<comment type="caution">
    <text evidence="3">The sequence shown here is derived from an EMBL/GenBank/DDBJ whole genome shotgun (WGS) entry which is preliminary data.</text>
</comment>
<dbReference type="InterPro" id="IPR028098">
    <property type="entry name" value="Glyco_trans_4-like_N"/>
</dbReference>
<dbReference type="PANTHER" id="PTHR45947">
    <property type="entry name" value="SULFOQUINOVOSYL TRANSFERASE SQD2"/>
    <property type="match status" value="1"/>
</dbReference>
<organism evidence="3 4">
    <name type="scientific">Candidatus Kaiserbacteria bacterium RIFCSPHIGHO2_12_FULL_53_13</name>
    <dbReference type="NCBI Taxonomy" id="1798502"/>
    <lineage>
        <taxon>Bacteria</taxon>
        <taxon>Candidatus Kaiseribacteriota</taxon>
    </lineage>
</organism>
<dbReference type="PANTHER" id="PTHR45947:SF3">
    <property type="entry name" value="SULFOQUINOVOSYL TRANSFERASE SQD2"/>
    <property type="match status" value="1"/>
</dbReference>
<evidence type="ECO:0000259" key="2">
    <source>
        <dbReference type="Pfam" id="PF13439"/>
    </source>
</evidence>
<proteinExistence type="predicted"/>
<accession>A0A1F6EB29</accession>
<evidence type="ECO:0000259" key="1">
    <source>
        <dbReference type="Pfam" id="PF00534"/>
    </source>
</evidence>
<dbReference type="AlphaFoldDB" id="A0A1F6EB29"/>
<feature type="domain" description="Glycosyltransferase subfamily 4-like N-terminal" evidence="2">
    <location>
        <begin position="54"/>
        <end position="207"/>
    </location>
</feature>
<dbReference type="Pfam" id="PF13439">
    <property type="entry name" value="Glyco_transf_4"/>
    <property type="match status" value="1"/>
</dbReference>
<dbReference type="Gene3D" id="3.40.50.2000">
    <property type="entry name" value="Glycogen Phosphorylase B"/>
    <property type="match status" value="2"/>
</dbReference>
<gene>
    <name evidence="3" type="ORF">A3F27_03495</name>
</gene>
<evidence type="ECO:0000313" key="4">
    <source>
        <dbReference type="Proteomes" id="UP000176689"/>
    </source>
</evidence>
<evidence type="ECO:0008006" key="5">
    <source>
        <dbReference type="Google" id="ProtNLM"/>
    </source>
</evidence>
<feature type="domain" description="Glycosyl transferase family 1" evidence="1">
    <location>
        <begin position="222"/>
        <end position="382"/>
    </location>
</feature>
<name>A0A1F6EB29_9BACT</name>